<dbReference type="Gene3D" id="3.40.50.720">
    <property type="entry name" value="NAD(P)-binding Rossmann-like Domain"/>
    <property type="match status" value="1"/>
</dbReference>
<evidence type="ECO:0000256" key="5">
    <source>
        <dbReference type="SAM" id="MobiDB-lite"/>
    </source>
</evidence>
<feature type="domain" description="WW" evidence="7">
    <location>
        <begin position="8"/>
        <end position="27"/>
    </location>
</feature>
<dbReference type="InterPro" id="IPR011032">
    <property type="entry name" value="GroES-like_sf"/>
</dbReference>
<keyword evidence="6" id="KW-1133">Transmembrane helix</keyword>
<dbReference type="SUPFAM" id="SSF50129">
    <property type="entry name" value="GroES-like"/>
    <property type="match status" value="2"/>
</dbReference>
<keyword evidence="6" id="KW-0812">Transmembrane</keyword>
<keyword evidence="2" id="KW-0479">Metal-binding</keyword>
<dbReference type="GO" id="GO:0046294">
    <property type="term" value="P:formaldehyde catabolic process"/>
    <property type="evidence" value="ECO:0007669"/>
    <property type="project" value="TreeGrafter"/>
</dbReference>
<evidence type="ECO:0000256" key="6">
    <source>
        <dbReference type="SAM" id="Phobius"/>
    </source>
</evidence>
<dbReference type="InterPro" id="IPR013154">
    <property type="entry name" value="ADH-like_N"/>
</dbReference>
<evidence type="ECO:0000259" key="7">
    <source>
        <dbReference type="PROSITE" id="PS50020"/>
    </source>
</evidence>
<dbReference type="Proteomes" id="UP000285060">
    <property type="component" value="Unassembled WGS sequence"/>
</dbReference>
<dbReference type="Pfam" id="PF00107">
    <property type="entry name" value="ADH_zinc_N"/>
    <property type="match status" value="1"/>
</dbReference>
<feature type="region of interest" description="Disordered" evidence="5">
    <location>
        <begin position="557"/>
        <end position="585"/>
    </location>
</feature>
<keyword evidence="3" id="KW-0862">Zinc</keyword>
<name>A0A418B0T5_9STRA</name>
<feature type="transmembrane region" description="Helical" evidence="6">
    <location>
        <begin position="651"/>
        <end position="671"/>
    </location>
</feature>
<dbReference type="Gene3D" id="3.90.180.10">
    <property type="entry name" value="Medium-chain alcohol dehydrogenases, catalytic domain"/>
    <property type="match status" value="2"/>
</dbReference>
<dbReference type="AlphaFoldDB" id="A0A418B0T5"/>
<dbReference type="PROSITE" id="PS50096">
    <property type="entry name" value="IQ"/>
    <property type="match status" value="1"/>
</dbReference>
<dbReference type="VEuPathDB" id="FungiDB:H310_07177"/>
<dbReference type="CDD" id="cd00201">
    <property type="entry name" value="WW"/>
    <property type="match status" value="2"/>
</dbReference>
<dbReference type="EMBL" id="QUSY01000202">
    <property type="protein sequence ID" value="RHY31597.1"/>
    <property type="molecule type" value="Genomic_DNA"/>
</dbReference>
<dbReference type="Gene3D" id="2.20.70.10">
    <property type="match status" value="2"/>
</dbReference>
<evidence type="ECO:0000256" key="4">
    <source>
        <dbReference type="ARBA" id="ARBA00023027"/>
    </source>
</evidence>
<dbReference type="GO" id="GO:0005829">
    <property type="term" value="C:cytosol"/>
    <property type="evidence" value="ECO:0007669"/>
    <property type="project" value="TreeGrafter"/>
</dbReference>
<dbReference type="FunFam" id="3.40.50.720:FF:000003">
    <property type="entry name" value="S-(hydroxymethyl)glutathione dehydrogenase"/>
    <property type="match status" value="1"/>
</dbReference>
<dbReference type="PANTHER" id="PTHR43880:SF12">
    <property type="entry name" value="ALCOHOL DEHYDROGENASE CLASS-3"/>
    <property type="match status" value="1"/>
</dbReference>
<dbReference type="VEuPathDB" id="FungiDB:H310_07176"/>
<comment type="caution">
    <text evidence="8">The sequence shown here is derived from an EMBL/GenBank/DDBJ whole genome shotgun (WGS) entry which is preliminary data.</text>
</comment>
<comment type="cofactor">
    <cofactor evidence="1">
        <name>Zn(2+)</name>
        <dbReference type="ChEBI" id="CHEBI:29105"/>
    </cofactor>
</comment>
<evidence type="ECO:0000313" key="8">
    <source>
        <dbReference type="EMBL" id="RHY31597.1"/>
    </source>
</evidence>
<dbReference type="GO" id="GO:0051903">
    <property type="term" value="F:S-(hydroxymethyl)glutathione dehydrogenase [NAD(P)+] activity"/>
    <property type="evidence" value="ECO:0007669"/>
    <property type="project" value="TreeGrafter"/>
</dbReference>
<dbReference type="VEuPathDB" id="FungiDB:H310_07175"/>
<reference evidence="8 9" key="1">
    <citation type="submission" date="2018-08" db="EMBL/GenBank/DDBJ databases">
        <title>Aphanomyces genome sequencing and annotation.</title>
        <authorList>
            <person name="Minardi D."/>
            <person name="Oidtmann B."/>
            <person name="Van Der Giezen M."/>
            <person name="Studholme D.J."/>
        </authorList>
    </citation>
    <scope>NUCLEOTIDE SEQUENCE [LARGE SCALE GENOMIC DNA]</scope>
    <source>
        <strain evidence="8 9">NJM0002</strain>
    </source>
</reference>
<keyword evidence="6" id="KW-0472">Membrane</keyword>
<accession>A0A418B0T5</accession>
<gene>
    <name evidence="8" type="ORF">DYB32_003358</name>
</gene>
<dbReference type="GO" id="GO:0008270">
    <property type="term" value="F:zinc ion binding"/>
    <property type="evidence" value="ECO:0007669"/>
    <property type="project" value="TreeGrafter"/>
</dbReference>
<keyword evidence="9" id="KW-1185">Reference proteome</keyword>
<dbReference type="SUPFAM" id="SSF51735">
    <property type="entry name" value="NAD(P)-binding Rossmann-fold domains"/>
    <property type="match status" value="1"/>
</dbReference>
<protein>
    <recommendedName>
        <fullName evidence="7">WW domain-containing protein</fullName>
    </recommendedName>
</protein>
<feature type="region of interest" description="Disordered" evidence="5">
    <location>
        <begin position="33"/>
        <end position="53"/>
    </location>
</feature>
<dbReference type="Pfam" id="PF08240">
    <property type="entry name" value="ADH_N"/>
    <property type="match status" value="1"/>
</dbReference>
<keyword evidence="4" id="KW-0520">NAD</keyword>
<dbReference type="SMART" id="SM00456">
    <property type="entry name" value="WW"/>
    <property type="match status" value="2"/>
</dbReference>
<dbReference type="PANTHER" id="PTHR43880">
    <property type="entry name" value="ALCOHOL DEHYDROGENASE"/>
    <property type="match status" value="1"/>
</dbReference>
<evidence type="ECO:0000256" key="3">
    <source>
        <dbReference type="ARBA" id="ARBA00022833"/>
    </source>
</evidence>
<sequence>MGLNVSAGRYYYYNRQTGEVSWTKPKLLGRHDDISSADDKKPARAAHVTNQEPLDAQEGAQRIQRMVRCAMARRQVRAMISRVYVKVWDDSRAQFYFYNTVTKAVSWEKPKWVDESDLMSPRTHRAALVQEKVNAIRHGSTDEAAQYLQRLIRRRQARRKLQQMLAEVYEMVLDEATGEYFYHNKRTGCAGEVRVKVVANALCHTDLYTLNGEDPEGLFPCILGHEAGAIVESVGPGVTSVKPGDHVIPCYTPECQKPECIFCESPKTNLCPEIRGTQGKVEPGSSVAVFGIGAVGLAVIQAAKKAGANRIFAIDPNTSKFAMAQELGATDCIGLSIPPPFSWILACGADTSIRPDGIQCADSASLGGKNEVGRRLHVMRAALEASHRGWGESCVIGVAAAGHEIQTRPFQLITGRTWKGTAFGGYKSRTQVPQLVQQSMEGKLPIDHFITHKFQGVDSINDAIKALKSGNCLRAVVTRIYTISVLGAGVFTVASGTPCSGSNVNVAGACPGAQPGLPFGSCCVSIPNRATVVMGCAPLQSTEDSCASVAARLSGKSNASTQVTTTNTPMEKPAESTTSPSDIPIVNPSTLLPTPLIDQAAGGGFTPKPTALTPTTDPIAMTDSPKVVMSDAGNPSKATLQDTTISNTNSILVVASIVGVVIAIIGGVFFVRKNYADRNLNQDKSPNTPVHPASMGGGAYAQATPYDEGDFLTPKEDMVCL</sequence>
<dbReference type="PROSITE" id="PS50020">
    <property type="entry name" value="WW_DOMAIN_2"/>
    <property type="match status" value="1"/>
</dbReference>
<evidence type="ECO:0000313" key="9">
    <source>
        <dbReference type="Proteomes" id="UP000285060"/>
    </source>
</evidence>
<dbReference type="InterPro" id="IPR036291">
    <property type="entry name" value="NAD(P)-bd_dom_sf"/>
</dbReference>
<evidence type="ECO:0000256" key="1">
    <source>
        <dbReference type="ARBA" id="ARBA00001947"/>
    </source>
</evidence>
<organism evidence="8 9">
    <name type="scientific">Aphanomyces invadans</name>
    <dbReference type="NCBI Taxonomy" id="157072"/>
    <lineage>
        <taxon>Eukaryota</taxon>
        <taxon>Sar</taxon>
        <taxon>Stramenopiles</taxon>
        <taxon>Oomycota</taxon>
        <taxon>Saprolegniomycetes</taxon>
        <taxon>Saprolegniales</taxon>
        <taxon>Verrucalvaceae</taxon>
        <taxon>Aphanomyces</taxon>
    </lineage>
</organism>
<feature type="compositionally biased region" description="Basic and acidic residues" evidence="5">
    <location>
        <begin position="33"/>
        <end position="42"/>
    </location>
</feature>
<dbReference type="InterPro" id="IPR001202">
    <property type="entry name" value="WW_dom"/>
</dbReference>
<dbReference type="InterPro" id="IPR013149">
    <property type="entry name" value="ADH-like_C"/>
</dbReference>
<proteinExistence type="predicted"/>
<evidence type="ECO:0000256" key="2">
    <source>
        <dbReference type="ARBA" id="ARBA00022723"/>
    </source>
</evidence>